<dbReference type="Proteomes" id="UP001597218">
    <property type="component" value="Unassembled WGS sequence"/>
</dbReference>
<feature type="domain" description="N-acetyltransferase" evidence="1">
    <location>
        <begin position="3"/>
        <end position="149"/>
    </location>
</feature>
<dbReference type="Gene3D" id="1.10.287.900">
    <property type="entry name" value="The crystal structure of the spermine/spermidine acetyltransferase from enterococcus faecali"/>
    <property type="match status" value="1"/>
</dbReference>
<dbReference type="PANTHER" id="PTHR43617">
    <property type="entry name" value="L-AMINO ACID N-ACETYLTRANSFERASE"/>
    <property type="match status" value="1"/>
</dbReference>
<accession>A0ABW4SIZ1</accession>
<name>A0ABW4SIZ1_9BACL</name>
<dbReference type="EMBL" id="JBHUGI010000032">
    <property type="protein sequence ID" value="MFD1929091.1"/>
    <property type="molecule type" value="Genomic_DNA"/>
</dbReference>
<keyword evidence="2" id="KW-0808">Transferase</keyword>
<evidence type="ECO:0000259" key="1">
    <source>
        <dbReference type="PROSITE" id="PS51186"/>
    </source>
</evidence>
<evidence type="ECO:0000313" key="2">
    <source>
        <dbReference type="EMBL" id="MFD1929091.1"/>
    </source>
</evidence>
<dbReference type="PROSITE" id="PS51186">
    <property type="entry name" value="GNAT"/>
    <property type="match status" value="1"/>
</dbReference>
<dbReference type="RefSeq" id="WP_381538917.1">
    <property type="nucleotide sequence ID" value="NZ_JBHUGI010000032.1"/>
</dbReference>
<dbReference type="SUPFAM" id="SSF55729">
    <property type="entry name" value="Acyl-CoA N-acyltransferases (Nat)"/>
    <property type="match status" value="1"/>
</dbReference>
<gene>
    <name evidence="2" type="ORF">ACFSFY_13695</name>
</gene>
<dbReference type="InterPro" id="IPR000182">
    <property type="entry name" value="GNAT_dom"/>
</dbReference>
<reference evidence="3" key="1">
    <citation type="journal article" date="2019" name="Int. J. Syst. Evol. Microbiol.">
        <title>The Global Catalogue of Microorganisms (GCM) 10K type strain sequencing project: providing services to taxonomists for standard genome sequencing and annotation.</title>
        <authorList>
            <consortium name="The Broad Institute Genomics Platform"/>
            <consortium name="The Broad Institute Genome Sequencing Center for Infectious Disease"/>
            <person name="Wu L."/>
            <person name="Ma J."/>
        </authorList>
    </citation>
    <scope>NUCLEOTIDE SEQUENCE [LARGE SCALE GENOMIC DNA]</scope>
    <source>
        <strain evidence="3">CGMCC 4.7177</strain>
    </source>
</reference>
<comment type="caution">
    <text evidence="2">The sequence shown here is derived from an EMBL/GenBank/DDBJ whole genome shotgun (WGS) entry which is preliminary data.</text>
</comment>
<dbReference type="InterPro" id="IPR050276">
    <property type="entry name" value="MshD_Acetyltransferase"/>
</dbReference>
<dbReference type="CDD" id="cd04301">
    <property type="entry name" value="NAT_SF"/>
    <property type="match status" value="1"/>
</dbReference>
<protein>
    <submittedName>
        <fullName evidence="2">GNAT family N-acetyltransferase</fullName>
        <ecNumber evidence="2">2.3.-.-</ecNumber>
    </submittedName>
</protein>
<dbReference type="Pfam" id="PF00583">
    <property type="entry name" value="Acetyltransf_1"/>
    <property type="match status" value="1"/>
</dbReference>
<organism evidence="2 3">
    <name type="scientific">Sporosarcina siberiensis</name>
    <dbReference type="NCBI Taxonomy" id="1365606"/>
    <lineage>
        <taxon>Bacteria</taxon>
        <taxon>Bacillati</taxon>
        <taxon>Bacillota</taxon>
        <taxon>Bacilli</taxon>
        <taxon>Bacillales</taxon>
        <taxon>Caryophanaceae</taxon>
        <taxon>Sporosarcina</taxon>
    </lineage>
</organism>
<dbReference type="EC" id="2.3.-.-" evidence="2"/>
<dbReference type="InterPro" id="IPR027455">
    <property type="entry name" value="Sper_AcTfrase_N"/>
</dbReference>
<dbReference type="InterPro" id="IPR016181">
    <property type="entry name" value="Acyl_CoA_acyltransferase"/>
</dbReference>
<dbReference type="Gene3D" id="3.40.630.30">
    <property type="match status" value="1"/>
</dbReference>
<evidence type="ECO:0000313" key="3">
    <source>
        <dbReference type="Proteomes" id="UP001597218"/>
    </source>
</evidence>
<keyword evidence="2" id="KW-0012">Acyltransferase</keyword>
<proteinExistence type="predicted"/>
<sequence>MSISIHDVTKENKEDILSLSVSESQTNFIETTEQCLDDAKEYPEFKPVGLYSNKELVGFAMYGYFPEEMKNGRVWLDRFLIDAKYQGIGYGKAMLTALIQKLVQEFSCQEIYLSLYEDNQSALRLYEKFGFQFNGESDINNEKVMVKII</sequence>
<keyword evidence="3" id="KW-1185">Reference proteome</keyword>
<dbReference type="GO" id="GO:0016746">
    <property type="term" value="F:acyltransferase activity"/>
    <property type="evidence" value="ECO:0007669"/>
    <property type="project" value="UniProtKB-KW"/>
</dbReference>